<name>A0ABQ5LR39_9RHOB</name>
<comment type="caution">
    <text evidence="2">The sequence shown here is derived from an EMBL/GenBank/DDBJ whole genome shotgun (WGS) entry which is preliminary data.</text>
</comment>
<evidence type="ECO:0000313" key="3">
    <source>
        <dbReference type="Proteomes" id="UP001144205"/>
    </source>
</evidence>
<evidence type="ECO:0000313" key="2">
    <source>
        <dbReference type="EMBL" id="GKY87466.1"/>
    </source>
</evidence>
<accession>A0ABQ5LR39</accession>
<gene>
    <name evidence="2" type="ORF">STA1M1_13350</name>
</gene>
<feature type="transmembrane region" description="Helical" evidence="1">
    <location>
        <begin position="33"/>
        <end position="54"/>
    </location>
</feature>
<dbReference type="EMBL" id="BROH01000003">
    <property type="protein sequence ID" value="GKY87466.1"/>
    <property type="molecule type" value="Genomic_DNA"/>
</dbReference>
<evidence type="ECO:0000256" key="1">
    <source>
        <dbReference type="SAM" id="Phobius"/>
    </source>
</evidence>
<protein>
    <submittedName>
        <fullName evidence="2">Uncharacterized protein</fullName>
    </submittedName>
</protein>
<reference evidence="2" key="1">
    <citation type="journal article" date="2023" name="Int. J. Syst. Evol. Microbiol.">
        <title>Sinisalibacter aestuarii sp. nov., isolated from estuarine sediment of the Arakawa River.</title>
        <authorList>
            <person name="Arafat S.T."/>
            <person name="Hirano S."/>
            <person name="Sato A."/>
            <person name="Takeuchi K."/>
            <person name="Yasuda T."/>
            <person name="Terahara T."/>
            <person name="Hamada M."/>
            <person name="Kobayashi T."/>
        </authorList>
    </citation>
    <scope>NUCLEOTIDE SEQUENCE</scope>
    <source>
        <strain evidence="2">B-399</strain>
    </source>
</reference>
<dbReference type="Proteomes" id="UP001144205">
    <property type="component" value="Unassembled WGS sequence"/>
</dbReference>
<organism evidence="2 3">
    <name type="scientific">Sinisalibacter aestuarii</name>
    <dbReference type="NCBI Taxonomy" id="2949426"/>
    <lineage>
        <taxon>Bacteria</taxon>
        <taxon>Pseudomonadati</taxon>
        <taxon>Pseudomonadota</taxon>
        <taxon>Alphaproteobacteria</taxon>
        <taxon>Rhodobacterales</taxon>
        <taxon>Roseobacteraceae</taxon>
        <taxon>Sinisalibacter</taxon>
    </lineage>
</organism>
<sequence>MLLRGIAVWALIAAAASIYLASQSDEPMNFTPAAIQGIVAFAVLMALARIVDALETIAENTKR</sequence>
<keyword evidence="3" id="KW-1185">Reference proteome</keyword>
<keyword evidence="1" id="KW-0812">Transmembrane</keyword>
<keyword evidence="1" id="KW-0472">Membrane</keyword>
<keyword evidence="1" id="KW-1133">Transmembrane helix</keyword>
<proteinExistence type="predicted"/>